<dbReference type="Proteomes" id="UP001139353">
    <property type="component" value="Unassembled WGS sequence"/>
</dbReference>
<name>A0A9X2C2B7_9BURK</name>
<evidence type="ECO:0000313" key="2">
    <source>
        <dbReference type="Proteomes" id="UP001139353"/>
    </source>
</evidence>
<evidence type="ECO:0008006" key="3">
    <source>
        <dbReference type="Google" id="ProtNLM"/>
    </source>
</evidence>
<organism evidence="1 2">
    <name type="scientific">Scleromatobacter humisilvae</name>
    <dbReference type="NCBI Taxonomy" id="2897159"/>
    <lineage>
        <taxon>Bacteria</taxon>
        <taxon>Pseudomonadati</taxon>
        <taxon>Pseudomonadota</taxon>
        <taxon>Betaproteobacteria</taxon>
        <taxon>Burkholderiales</taxon>
        <taxon>Sphaerotilaceae</taxon>
        <taxon>Scleromatobacter</taxon>
    </lineage>
</organism>
<proteinExistence type="predicted"/>
<accession>A0A9X2C2B7</accession>
<dbReference type="EMBL" id="JAJLJH010000009">
    <property type="protein sequence ID" value="MCK9688546.1"/>
    <property type="molecule type" value="Genomic_DNA"/>
</dbReference>
<keyword evidence="2" id="KW-1185">Reference proteome</keyword>
<gene>
    <name evidence="1" type="ORF">LPC04_22790</name>
</gene>
<dbReference type="RefSeq" id="WP_275684594.1">
    <property type="nucleotide sequence ID" value="NZ_JAJLJH010000009.1"/>
</dbReference>
<dbReference type="AlphaFoldDB" id="A0A9X2C2B7"/>
<comment type="caution">
    <text evidence="1">The sequence shown here is derived from an EMBL/GenBank/DDBJ whole genome shotgun (WGS) entry which is preliminary data.</text>
</comment>
<evidence type="ECO:0000313" key="1">
    <source>
        <dbReference type="EMBL" id="MCK9688546.1"/>
    </source>
</evidence>
<reference evidence="1" key="1">
    <citation type="submission" date="2021-11" db="EMBL/GenBank/DDBJ databases">
        <title>BS-T2-15 a new species belonging to the Comamonadaceae family isolated from the soil of a French oak forest.</title>
        <authorList>
            <person name="Mieszkin S."/>
            <person name="Alain K."/>
        </authorList>
    </citation>
    <scope>NUCLEOTIDE SEQUENCE</scope>
    <source>
        <strain evidence="1">BS-T2-15</strain>
    </source>
</reference>
<protein>
    <recommendedName>
        <fullName evidence="3">Baseplate protein J-like domain-containing protein</fullName>
    </recommendedName>
</protein>
<sequence length="768" mass="80611">MPLTPPPIDDRRFAQLVQDTLNRAQSYTPEWTNFNQSDPGVTLVQLFAFLTENLLYRANLMPERNRIKFLQMLRVPLTSASAAQGLVAITNDRGPMQAQLVAEDFELRAGAVPFRTQMGVEVLPLEARVVFKRTLPAPSAALLDYYRLLYASYQTDFPTDVQLYETVALDGSVVESVDLNQDTPDRSLWIALLARAGDVDTSAADPLKAARDLIGGRTLSLGVVPALDDVGVQIEPGGPPQASTLLTFEVPSVAADGSLSRDADDRPAPAYRQLAPATDADVLAEPGVVQLQLPASADLAVWDGVDALEGGVGDLPPVLDDLALAARTVTWLRMRITGAAQARIRWAGLNATWVRQIEHTVAEPLADGDGTPGQVRTLAHAPILDGSVTVTARVGTAAPTTWTQIDDLAAAAPEVPVSDPRATTLALPAASAAPSYVFELDAEAGALTFGDGFNGWRLPAGAKVFANSDTCSGAAGNVQPGAINSAPLLGSGFSVTNPVQTWGGADSETADDGDKQVRRYLQHRDRLVSAEDFATIAYRAPGVQIGRIEMLPAFHPDFAPAEPGGAPGVVTLMAIPAFDPGQPDAPRADRLFLNTLCVYLDPRRLVTTELLLRGPDYVGIWISVGVDVAAGLSIAAVVDAAKTRLQAFLAPIGPAGGAPDDTPLFAPPGSVHPARGWPLRTAVSSRVLLAEVARVAGVTAVADVLLAQDGQAASDSVAMTGLQLPRLLGISVVAGDPVPIDAVRGVASATATTTTTQLLPVPIVPENC</sequence>